<protein>
    <submittedName>
        <fullName evidence="2">Cytoskeletal protein RodZ</fullName>
    </submittedName>
</protein>
<feature type="compositionally biased region" description="Low complexity" evidence="1">
    <location>
        <begin position="100"/>
        <end position="112"/>
    </location>
</feature>
<organism evidence="2 3">
    <name type="scientific">Kutzneria kofuensis</name>
    <dbReference type="NCBI Taxonomy" id="103725"/>
    <lineage>
        <taxon>Bacteria</taxon>
        <taxon>Bacillati</taxon>
        <taxon>Actinomycetota</taxon>
        <taxon>Actinomycetes</taxon>
        <taxon>Pseudonocardiales</taxon>
        <taxon>Pseudonocardiaceae</taxon>
        <taxon>Kutzneria</taxon>
    </lineage>
</organism>
<name>A0A7W9KPW9_9PSEU</name>
<keyword evidence="3" id="KW-1185">Reference proteome</keyword>
<gene>
    <name evidence="2" type="ORF">BJ998_006985</name>
</gene>
<evidence type="ECO:0000256" key="1">
    <source>
        <dbReference type="SAM" id="MobiDB-lite"/>
    </source>
</evidence>
<feature type="compositionally biased region" description="Polar residues" evidence="1">
    <location>
        <begin position="30"/>
        <end position="46"/>
    </location>
</feature>
<dbReference type="EMBL" id="JACHIR010000001">
    <property type="protein sequence ID" value="MBB5895789.1"/>
    <property type="molecule type" value="Genomic_DNA"/>
</dbReference>
<sequence length="126" mass="12482">MSASTALVVSAIAGVVLGMAFVKMPPPATTDFQGQQAPVQTTTSTGPVAPAPVIHTSAGRPSRSSSWPTATTTTTSTTTSTTTTGTRPTKTSKPKPPKPTKTTGGTSTTTTTDDGGLLGPILPGLG</sequence>
<dbReference type="AlphaFoldDB" id="A0A7W9KPW9"/>
<reference evidence="2 3" key="1">
    <citation type="submission" date="2020-08" db="EMBL/GenBank/DDBJ databases">
        <title>Sequencing the genomes of 1000 actinobacteria strains.</title>
        <authorList>
            <person name="Klenk H.-P."/>
        </authorList>
    </citation>
    <scope>NUCLEOTIDE SEQUENCE [LARGE SCALE GENOMIC DNA]</scope>
    <source>
        <strain evidence="2 3">DSM 43851</strain>
    </source>
</reference>
<dbReference type="Proteomes" id="UP000585638">
    <property type="component" value="Unassembled WGS sequence"/>
</dbReference>
<proteinExistence type="predicted"/>
<feature type="region of interest" description="Disordered" evidence="1">
    <location>
        <begin position="24"/>
        <end position="126"/>
    </location>
</feature>
<evidence type="ECO:0000313" key="2">
    <source>
        <dbReference type="EMBL" id="MBB5895789.1"/>
    </source>
</evidence>
<evidence type="ECO:0000313" key="3">
    <source>
        <dbReference type="Proteomes" id="UP000585638"/>
    </source>
</evidence>
<accession>A0A7W9KPW9</accession>
<dbReference type="RefSeq" id="WP_184867536.1">
    <property type="nucleotide sequence ID" value="NZ_JACHIR010000001.1"/>
</dbReference>
<comment type="caution">
    <text evidence="2">The sequence shown here is derived from an EMBL/GenBank/DDBJ whole genome shotgun (WGS) entry which is preliminary data.</text>
</comment>
<feature type="compositionally biased region" description="Low complexity" evidence="1">
    <location>
        <begin position="60"/>
        <end position="89"/>
    </location>
</feature>